<dbReference type="GO" id="GO:0016757">
    <property type="term" value="F:glycosyltransferase activity"/>
    <property type="evidence" value="ECO:0007669"/>
    <property type="project" value="UniProtKB-KW"/>
</dbReference>
<evidence type="ECO:0000313" key="3">
    <source>
        <dbReference type="EMBL" id="MDX8538709.1"/>
    </source>
</evidence>
<dbReference type="CDD" id="cd00761">
    <property type="entry name" value="Glyco_tranf_GTA_type"/>
    <property type="match status" value="1"/>
</dbReference>
<evidence type="ECO:0000259" key="2">
    <source>
        <dbReference type="Pfam" id="PF00535"/>
    </source>
</evidence>
<protein>
    <submittedName>
        <fullName evidence="3">Glycosyltransferase family 2 protein</fullName>
        <ecNumber evidence="3">2.4.-.-</ecNumber>
    </submittedName>
</protein>
<dbReference type="Pfam" id="PF00535">
    <property type="entry name" value="Glycos_transf_2"/>
    <property type="match status" value="1"/>
</dbReference>
<dbReference type="SUPFAM" id="SSF53448">
    <property type="entry name" value="Nucleotide-diphospho-sugar transferases"/>
    <property type="match status" value="1"/>
</dbReference>
<keyword evidence="3" id="KW-0328">Glycosyltransferase</keyword>
<dbReference type="PANTHER" id="PTHR43685:SF2">
    <property type="entry name" value="GLYCOSYLTRANSFERASE 2-LIKE DOMAIN-CONTAINING PROTEIN"/>
    <property type="match status" value="1"/>
</dbReference>
<evidence type="ECO:0000256" key="1">
    <source>
        <dbReference type="SAM" id="MobiDB-lite"/>
    </source>
</evidence>
<keyword evidence="3" id="KW-0808">Transferase</keyword>
<dbReference type="Proteomes" id="UP001276564">
    <property type="component" value="Unassembled WGS sequence"/>
</dbReference>
<feature type="region of interest" description="Disordered" evidence="1">
    <location>
        <begin position="328"/>
        <end position="347"/>
    </location>
</feature>
<dbReference type="PANTHER" id="PTHR43685">
    <property type="entry name" value="GLYCOSYLTRANSFERASE"/>
    <property type="match status" value="1"/>
</dbReference>
<dbReference type="InterPro" id="IPR029044">
    <property type="entry name" value="Nucleotide-diphossugar_trans"/>
</dbReference>
<proteinExistence type="predicted"/>
<dbReference type="RefSeq" id="WP_320320599.1">
    <property type="nucleotide sequence ID" value="NZ_JAVIIP010000006.1"/>
</dbReference>
<dbReference type="EC" id="2.4.-.-" evidence="3"/>
<dbReference type="InterPro" id="IPR001173">
    <property type="entry name" value="Glyco_trans_2-like"/>
</dbReference>
<reference evidence="3 4" key="1">
    <citation type="submission" date="2023-08" db="EMBL/GenBank/DDBJ databases">
        <title>Implementing the SeqCode for naming new Mesorhizobium species isolated from Vachellia karroo root nodules.</title>
        <authorList>
            <person name="Van Lill M."/>
        </authorList>
    </citation>
    <scope>NUCLEOTIDE SEQUENCE [LARGE SCALE GENOMIC DNA]</scope>
    <source>
        <strain evidence="3 4">VK4B</strain>
    </source>
</reference>
<dbReference type="Gene3D" id="3.90.550.10">
    <property type="entry name" value="Spore Coat Polysaccharide Biosynthesis Protein SpsA, Chain A"/>
    <property type="match status" value="1"/>
</dbReference>
<comment type="caution">
    <text evidence="3">The sequence shown here is derived from an EMBL/GenBank/DDBJ whole genome shotgun (WGS) entry which is preliminary data.</text>
</comment>
<keyword evidence="4" id="KW-1185">Reference proteome</keyword>
<sequence>MPSIDVMIPCYNAGRFLAQCIRSVLSQNIDDLRIVVIDNASTDDSVEVARRLAAEDTRVEVVCHAKNLGPVASYNEGVDIARADYFMLLCADDLLTAGSLRRAVEVLESNPKAVFTIGPKLDMIDGENFVEPSHADGWRVTEGVRFIEDCCRHLGNAIALGAVLVRTPAQKTVGHYRASLPHANDLEMALRLAQLGQVVEFEGALGINRLHAAQITAVYFADKLTQLKQRLAVFDSFFSQEGAAMPEARRLHRIAIHRVGDIAYWQAVLNLFRGKTSYGVELLRYCFSLTPASRLFPPLGHFYRSKGSFKRALLVISGRKLGGHYPGESRGGDILGKQDVAFPRTRQ</sequence>
<feature type="domain" description="Glycosyltransferase 2-like" evidence="2">
    <location>
        <begin position="6"/>
        <end position="118"/>
    </location>
</feature>
<evidence type="ECO:0000313" key="4">
    <source>
        <dbReference type="Proteomes" id="UP001276564"/>
    </source>
</evidence>
<dbReference type="InterPro" id="IPR050834">
    <property type="entry name" value="Glycosyltransf_2"/>
</dbReference>
<organism evidence="3 4">
    <name type="scientific">Mesorhizobium abyssinicae</name>
    <dbReference type="NCBI Taxonomy" id="1209958"/>
    <lineage>
        <taxon>Bacteria</taxon>
        <taxon>Pseudomonadati</taxon>
        <taxon>Pseudomonadota</taxon>
        <taxon>Alphaproteobacteria</taxon>
        <taxon>Hyphomicrobiales</taxon>
        <taxon>Phyllobacteriaceae</taxon>
        <taxon>Mesorhizobium</taxon>
    </lineage>
</organism>
<name>A0ABU5AN40_9HYPH</name>
<accession>A0ABU5AN40</accession>
<gene>
    <name evidence="3" type="ORF">RFM23_13895</name>
</gene>
<dbReference type="EMBL" id="JAVIIP010000006">
    <property type="protein sequence ID" value="MDX8538709.1"/>
    <property type="molecule type" value="Genomic_DNA"/>
</dbReference>